<keyword evidence="5 6" id="KW-0472">Membrane</keyword>
<evidence type="ECO:0000259" key="8">
    <source>
        <dbReference type="Pfam" id="PF12704"/>
    </source>
</evidence>
<dbReference type="InterPro" id="IPR025857">
    <property type="entry name" value="MacB_PCD"/>
</dbReference>
<feature type="domain" description="MacB-like periplasmic core" evidence="8">
    <location>
        <begin position="25"/>
        <end position="240"/>
    </location>
</feature>
<dbReference type="AlphaFoldDB" id="A0A563UD49"/>
<evidence type="ECO:0000256" key="5">
    <source>
        <dbReference type="ARBA" id="ARBA00023136"/>
    </source>
</evidence>
<feature type="transmembrane region" description="Helical" evidence="6">
    <location>
        <begin position="722"/>
        <end position="750"/>
    </location>
</feature>
<keyword evidence="10" id="KW-1185">Reference proteome</keyword>
<organism evidence="9 10">
    <name type="scientific">Mucilaginibacter pallidiroseus</name>
    <dbReference type="NCBI Taxonomy" id="2599295"/>
    <lineage>
        <taxon>Bacteria</taxon>
        <taxon>Pseudomonadati</taxon>
        <taxon>Bacteroidota</taxon>
        <taxon>Sphingobacteriia</taxon>
        <taxon>Sphingobacteriales</taxon>
        <taxon>Sphingobacteriaceae</taxon>
        <taxon>Mucilaginibacter</taxon>
    </lineage>
</organism>
<reference evidence="9 10" key="1">
    <citation type="submission" date="2019-07" db="EMBL/GenBank/DDBJ databases">
        <authorList>
            <person name="Kim J."/>
        </authorList>
    </citation>
    <scope>NUCLEOTIDE SEQUENCE [LARGE SCALE GENOMIC DNA]</scope>
    <source>
        <strain evidence="10">dk17</strain>
    </source>
</reference>
<keyword evidence="4 6" id="KW-1133">Transmembrane helix</keyword>
<feature type="domain" description="ABC3 transporter permease C-terminal" evidence="7">
    <location>
        <begin position="688"/>
        <end position="802"/>
    </location>
</feature>
<dbReference type="PANTHER" id="PTHR30572">
    <property type="entry name" value="MEMBRANE COMPONENT OF TRANSPORTER-RELATED"/>
    <property type="match status" value="1"/>
</dbReference>
<feature type="domain" description="ABC3 transporter permease C-terminal" evidence="7">
    <location>
        <begin position="300"/>
        <end position="415"/>
    </location>
</feature>
<gene>
    <name evidence="9" type="ORF">FPZ43_10000</name>
</gene>
<feature type="transmembrane region" description="Helical" evidence="6">
    <location>
        <begin position="686"/>
        <end position="710"/>
    </location>
</feature>
<evidence type="ECO:0000313" key="10">
    <source>
        <dbReference type="Proteomes" id="UP000320042"/>
    </source>
</evidence>
<dbReference type="Pfam" id="PF12704">
    <property type="entry name" value="MacB_PCD"/>
    <property type="match status" value="2"/>
</dbReference>
<evidence type="ECO:0000313" key="9">
    <source>
        <dbReference type="EMBL" id="TWR29285.1"/>
    </source>
</evidence>
<evidence type="ECO:0000256" key="6">
    <source>
        <dbReference type="SAM" id="Phobius"/>
    </source>
</evidence>
<accession>A0A563UD49</accession>
<feature type="transmembrane region" description="Helical" evidence="6">
    <location>
        <begin position="294"/>
        <end position="316"/>
    </location>
</feature>
<comment type="subcellular location">
    <subcellularLocation>
        <location evidence="1">Cell membrane</location>
        <topology evidence="1">Multi-pass membrane protein</topology>
    </subcellularLocation>
</comment>
<feature type="transmembrane region" description="Helical" evidence="6">
    <location>
        <begin position="770"/>
        <end position="790"/>
    </location>
</feature>
<dbReference type="InterPro" id="IPR050250">
    <property type="entry name" value="Macrolide_Exporter_MacB"/>
</dbReference>
<dbReference type="EMBL" id="VOEJ01000004">
    <property type="protein sequence ID" value="TWR29285.1"/>
    <property type="molecule type" value="Genomic_DNA"/>
</dbReference>
<dbReference type="GO" id="GO:0022857">
    <property type="term" value="F:transmembrane transporter activity"/>
    <property type="evidence" value="ECO:0007669"/>
    <property type="project" value="TreeGrafter"/>
</dbReference>
<proteinExistence type="predicted"/>
<comment type="caution">
    <text evidence="9">The sequence shown here is derived from an EMBL/GenBank/DDBJ whole genome shotgun (WGS) entry which is preliminary data.</text>
</comment>
<keyword evidence="2" id="KW-1003">Cell membrane</keyword>
<feature type="transmembrane region" description="Helical" evidence="6">
    <location>
        <begin position="433"/>
        <end position="457"/>
    </location>
</feature>
<dbReference type="Proteomes" id="UP000320042">
    <property type="component" value="Unassembled WGS sequence"/>
</dbReference>
<keyword evidence="3 6" id="KW-0812">Transmembrane</keyword>
<dbReference type="GO" id="GO:0005886">
    <property type="term" value="C:plasma membrane"/>
    <property type="evidence" value="ECO:0007669"/>
    <property type="project" value="UniProtKB-SubCell"/>
</dbReference>
<feature type="transmembrane region" description="Helical" evidence="6">
    <location>
        <begin position="26"/>
        <end position="47"/>
    </location>
</feature>
<evidence type="ECO:0000256" key="3">
    <source>
        <dbReference type="ARBA" id="ARBA00022692"/>
    </source>
</evidence>
<dbReference type="Pfam" id="PF02687">
    <property type="entry name" value="FtsX"/>
    <property type="match status" value="2"/>
</dbReference>
<evidence type="ECO:0000256" key="4">
    <source>
        <dbReference type="ARBA" id="ARBA00022989"/>
    </source>
</evidence>
<protein>
    <submittedName>
        <fullName evidence="9">FtsX-like permease family protein</fullName>
    </submittedName>
</protein>
<feature type="domain" description="MacB-like periplasmic core" evidence="8">
    <location>
        <begin position="437"/>
        <end position="620"/>
    </location>
</feature>
<feature type="transmembrane region" description="Helical" evidence="6">
    <location>
        <begin position="388"/>
        <end position="412"/>
    </location>
</feature>
<dbReference type="PANTHER" id="PTHR30572:SF18">
    <property type="entry name" value="ABC-TYPE MACROLIDE FAMILY EXPORT SYSTEM PERMEASE COMPONENT 2"/>
    <property type="match status" value="1"/>
</dbReference>
<sequence length="809" mass="88806">MTSCTMFKNNLKLAFRSLLKNKGFTIINILGLAMGLSICLLIVFFVVDELSYDRYNANAGRIYRINTDIKFGGNASSYAVTPPPLAQALKAQLPEVAQTTRLIAAVDSRFKKGNDDIIESKVAYADSTLFDVFTLPMLYGAGQKALAQPNTIVLTERAAKKYFNTADVVGRSLTFVNINSALKITGVIKNIPSQSHFNFDFLISALSLPSSQSKAWNSFSYTTYTLLKPNTNAAAFEKNAAHLFDGYFAQQPGFNAAGFKKSGSYVRLNITPLTDIHLKSNRQYELGANSSVTYVYIFSAIALFILVIACINFMNLSTARSANRAREVGVRKVLGSARKGLIAQFLAESLMVTLASTLIAATVAIILLPTFNQLAGKELSINLQTIGWMLPSLLIIIIVVGILAGAYPAFYLSAFQPITVLKGKLSAGFKGSAFRNFLVVLQFAVSIFLVIGTIVIYNQLQYIQHKDLGYNRDRVLVIKNTVGLSHAKLLKQQLKQIPGVSDASLSGFLPTGSLRQPNSVFTSRVPTSRNAVFSEIWPVDEDYLSTMSMELSAGRNFSNQMSTDSLAVIVNQTALRMLGYGKDPLNKTLFYVPEGNDEHIKEYHIIGVVKDFNFSSLRDNITPVVMMLGNDNRALSVKFAGNDANRYIKQIETKWNAVSPNQRFEYSFMGDDFNSAYGTEQRTGRLFMIFTTLAIIIASLGLFSLAAYAAEQRNKEIGIRKVLGASVGAIVGMLSKNFIKLVIIAFLIAAPLAWLAMHKWLEGFAYRQNIQWWMLALAGLGSVVIAFATISAQSFKAASANPAISLKSE</sequence>
<evidence type="ECO:0000256" key="2">
    <source>
        <dbReference type="ARBA" id="ARBA00022475"/>
    </source>
</evidence>
<evidence type="ECO:0000259" key="7">
    <source>
        <dbReference type="Pfam" id="PF02687"/>
    </source>
</evidence>
<name>A0A563UD49_9SPHI</name>
<dbReference type="OrthoDB" id="1451596at2"/>
<evidence type="ECO:0000256" key="1">
    <source>
        <dbReference type="ARBA" id="ARBA00004651"/>
    </source>
</evidence>
<feature type="transmembrane region" description="Helical" evidence="6">
    <location>
        <begin position="341"/>
        <end position="368"/>
    </location>
</feature>
<dbReference type="InterPro" id="IPR003838">
    <property type="entry name" value="ABC3_permease_C"/>
</dbReference>